<keyword evidence="2" id="KW-0067">ATP-binding</keyword>
<dbReference type="Proteomes" id="UP001165135">
    <property type="component" value="Unassembled WGS sequence"/>
</dbReference>
<dbReference type="InterPro" id="IPR011703">
    <property type="entry name" value="ATPase_AAA-3"/>
</dbReference>
<evidence type="ECO:0000256" key="2">
    <source>
        <dbReference type="ARBA" id="ARBA00022840"/>
    </source>
</evidence>
<dbReference type="PANTHER" id="PTHR42759:SF5">
    <property type="entry name" value="METHANOL DEHYDROGENASE REGULATOR"/>
    <property type="match status" value="1"/>
</dbReference>
<evidence type="ECO:0000313" key="7">
    <source>
        <dbReference type="Proteomes" id="UP001165135"/>
    </source>
</evidence>
<comment type="caution">
    <text evidence="6">The sequence shown here is derived from an EMBL/GenBank/DDBJ whole genome shotgun (WGS) entry which is preliminary data.</text>
</comment>
<comment type="similarity">
    <text evidence="3">Belongs to the MoxR family.</text>
</comment>
<dbReference type="InterPro" id="IPR050764">
    <property type="entry name" value="CbbQ/NirQ/NorQ/GpvN"/>
</dbReference>
<dbReference type="PIRSF" id="PIRSF002849">
    <property type="entry name" value="AAA_ATPase_chaperone_MoxR_prd"/>
    <property type="match status" value="1"/>
</dbReference>
<dbReference type="PANTHER" id="PTHR42759">
    <property type="entry name" value="MOXR FAMILY PROTEIN"/>
    <property type="match status" value="1"/>
</dbReference>
<dbReference type="Gene3D" id="1.10.8.80">
    <property type="entry name" value="Magnesium chelatase subunit I, C-Terminal domain"/>
    <property type="match status" value="1"/>
</dbReference>
<evidence type="ECO:0000256" key="1">
    <source>
        <dbReference type="ARBA" id="ARBA00022741"/>
    </source>
</evidence>
<gene>
    <name evidence="6" type="ORF">Airi01_101870</name>
</gene>
<dbReference type="Gene3D" id="3.40.50.300">
    <property type="entry name" value="P-loop containing nucleotide triphosphate hydrolases"/>
    <property type="match status" value="1"/>
</dbReference>
<dbReference type="Pfam" id="PF17863">
    <property type="entry name" value="AAA_lid_2"/>
    <property type="match status" value="1"/>
</dbReference>
<accession>A0A9W6VVL5</accession>
<evidence type="ECO:0000313" key="6">
    <source>
        <dbReference type="EMBL" id="GLY81920.1"/>
    </source>
</evidence>
<dbReference type="FunFam" id="3.40.50.300:FF:000640">
    <property type="entry name" value="MoxR family ATPase"/>
    <property type="match status" value="1"/>
</dbReference>
<evidence type="ECO:0000259" key="5">
    <source>
        <dbReference type="Pfam" id="PF17863"/>
    </source>
</evidence>
<protein>
    <recommendedName>
        <fullName evidence="8">MoxR-like ATPase</fullName>
    </recommendedName>
</protein>
<evidence type="ECO:0000259" key="4">
    <source>
        <dbReference type="Pfam" id="PF07726"/>
    </source>
</evidence>
<feature type="domain" description="ChlI/MoxR AAA lid" evidence="5">
    <location>
        <begin position="238"/>
        <end position="310"/>
    </location>
</feature>
<dbReference type="Pfam" id="PF07726">
    <property type="entry name" value="AAA_3"/>
    <property type="match status" value="1"/>
</dbReference>
<proteinExistence type="inferred from homology"/>
<dbReference type="AlphaFoldDB" id="A0A9W6VVL5"/>
<dbReference type="InterPro" id="IPR041628">
    <property type="entry name" value="ChlI/MoxR_AAA_lid"/>
</dbReference>
<keyword evidence="1" id="KW-0547">Nucleotide-binding</keyword>
<evidence type="ECO:0008006" key="8">
    <source>
        <dbReference type="Google" id="ProtNLM"/>
    </source>
</evidence>
<dbReference type="RefSeq" id="WP_285637030.1">
    <property type="nucleotide sequence ID" value="NZ_BSTJ01000024.1"/>
</dbReference>
<reference evidence="6" key="1">
    <citation type="submission" date="2023-03" db="EMBL/GenBank/DDBJ databases">
        <title>Actinoallomurus iriomotensis NBRC 103681.</title>
        <authorList>
            <person name="Ichikawa N."/>
            <person name="Sato H."/>
            <person name="Tonouchi N."/>
        </authorList>
    </citation>
    <scope>NUCLEOTIDE SEQUENCE</scope>
    <source>
        <strain evidence="6">NBRC 103681</strain>
    </source>
</reference>
<dbReference type="EMBL" id="BSTJ01000024">
    <property type="protein sequence ID" value="GLY81920.1"/>
    <property type="molecule type" value="Genomic_DNA"/>
</dbReference>
<dbReference type="InterPro" id="IPR027417">
    <property type="entry name" value="P-loop_NTPase"/>
</dbReference>
<evidence type="ECO:0000256" key="3">
    <source>
        <dbReference type="ARBA" id="ARBA00061607"/>
    </source>
</evidence>
<dbReference type="SUPFAM" id="SSF52540">
    <property type="entry name" value="P-loop containing nucleoside triphosphate hydrolases"/>
    <property type="match status" value="1"/>
</dbReference>
<name>A0A9W6VVL5_9ACTN</name>
<organism evidence="6 7">
    <name type="scientific">Actinoallomurus iriomotensis</name>
    <dbReference type="NCBI Taxonomy" id="478107"/>
    <lineage>
        <taxon>Bacteria</taxon>
        <taxon>Bacillati</taxon>
        <taxon>Actinomycetota</taxon>
        <taxon>Actinomycetes</taxon>
        <taxon>Streptosporangiales</taxon>
        <taxon>Thermomonosporaceae</taxon>
        <taxon>Actinoallomurus</taxon>
    </lineage>
</organism>
<feature type="domain" description="ATPase AAA-3" evidence="4">
    <location>
        <begin position="47"/>
        <end position="177"/>
    </location>
</feature>
<dbReference type="CDD" id="cd00009">
    <property type="entry name" value="AAA"/>
    <property type="match status" value="1"/>
</dbReference>
<sequence length="335" mass="35457">MSQPPTEPTAGATAELAHAVVANVEQVLRGKTEAIRLALTCLLAGGHLLIEDVPGTGKTSLAKALAASFGGSAHRIQFTPDLLPTDITGVSVWDQHRAAFEFRPGPVFANVVVADEINRASPKTQSALLEVMEEAQVTVDGVTHAVPRPFLVVATQNPIDMEGTYRLPEAQLDRFLMRISIGHPSVAVEEEILTGRARSAPPELSAVTTPERFAHAQRGIAAVHVAPEIARYVAMIAQATREHEALRLAVSTRGSLALLRAAQTHAACAGRHFVVPDDIRATAAAVLTHRLVLAAQAEVRGTTTSSVLTEVLDRLPVPVLAPGSASRHPASPTPR</sequence>
<dbReference type="GO" id="GO:0016887">
    <property type="term" value="F:ATP hydrolysis activity"/>
    <property type="evidence" value="ECO:0007669"/>
    <property type="project" value="InterPro"/>
</dbReference>
<dbReference type="GO" id="GO:0005524">
    <property type="term" value="F:ATP binding"/>
    <property type="evidence" value="ECO:0007669"/>
    <property type="project" value="UniProtKB-KW"/>
</dbReference>